<dbReference type="Proteomes" id="UP000503162">
    <property type="component" value="Chromosome"/>
</dbReference>
<organism evidence="1 2">
    <name type="scientific">Hydrogenophaga crocea</name>
    <dbReference type="NCBI Taxonomy" id="2716225"/>
    <lineage>
        <taxon>Bacteria</taxon>
        <taxon>Pseudomonadati</taxon>
        <taxon>Pseudomonadota</taxon>
        <taxon>Betaproteobacteria</taxon>
        <taxon>Burkholderiales</taxon>
        <taxon>Comamonadaceae</taxon>
        <taxon>Hydrogenophaga</taxon>
    </lineage>
</organism>
<dbReference type="EMBL" id="CP049989">
    <property type="protein sequence ID" value="QIM53596.1"/>
    <property type="molecule type" value="Genomic_DNA"/>
</dbReference>
<protein>
    <recommendedName>
        <fullName evidence="3">CENP-V/GFA domain-containing protein</fullName>
    </recommendedName>
</protein>
<evidence type="ECO:0000313" key="2">
    <source>
        <dbReference type="Proteomes" id="UP000503162"/>
    </source>
</evidence>
<dbReference type="Pfam" id="PF19648">
    <property type="entry name" value="DUF6151"/>
    <property type="match status" value="1"/>
</dbReference>
<dbReference type="RefSeq" id="WP_166228765.1">
    <property type="nucleotide sequence ID" value="NZ_CP049989.1"/>
</dbReference>
<evidence type="ECO:0000313" key="1">
    <source>
        <dbReference type="EMBL" id="QIM53596.1"/>
    </source>
</evidence>
<sequence length="204" mass="22167">MLRRVDLVHPLRCACGAVQGHIESPQVAGRAVCYCRDCQAFARFLERADTVLDARGGTEVVATRPRHVHFTQGVEQLRCMSLKPGGLLRWYTACCHTPIGNLPADPRVPYVGLVRTCLPGSKAELDAMFGPCEVAVNTQGASAPVRATPVATLFAVLKILRAAIPERLSGRYRQNPFRRADTGAPIVAPLVLSAEQRRTLRGEG</sequence>
<gene>
    <name evidence="1" type="ORF">G9Q37_16285</name>
</gene>
<evidence type="ECO:0008006" key="3">
    <source>
        <dbReference type="Google" id="ProtNLM"/>
    </source>
</evidence>
<dbReference type="AlphaFoldDB" id="A0A6G8IKP1"/>
<proteinExistence type="predicted"/>
<name>A0A6G8IKP1_9BURK</name>
<keyword evidence="2" id="KW-1185">Reference proteome</keyword>
<reference evidence="1 2" key="1">
    <citation type="submission" date="2020-03" db="EMBL/GenBank/DDBJ databases">
        <title>Hydrogenophaga sp. nov. isolated from cyanobacterial mat.</title>
        <authorList>
            <person name="Thorat V."/>
            <person name="Kirdat K."/>
            <person name="Tiwarekar B."/>
            <person name="Costa E.D."/>
            <person name="Yadav A."/>
        </authorList>
    </citation>
    <scope>NUCLEOTIDE SEQUENCE [LARGE SCALE GENOMIC DNA]</scope>
    <source>
        <strain evidence="1 2">BA0156</strain>
    </source>
</reference>
<dbReference type="KEGG" id="hcz:G9Q37_16285"/>
<dbReference type="InterPro" id="IPR046149">
    <property type="entry name" value="DUF6151"/>
</dbReference>
<accession>A0A6G8IKP1</accession>